<name>A0A518IID9_9PLAN</name>
<sequence length="41" mass="4640">MELNSVSSLFYWTKETVFVLFVEKETGGIMAVLVETVSILE</sequence>
<dbReference type="AlphaFoldDB" id="A0A518IID9"/>
<protein>
    <submittedName>
        <fullName evidence="1">Uncharacterized protein</fullName>
    </submittedName>
</protein>
<keyword evidence="2" id="KW-1185">Reference proteome</keyword>
<dbReference type="EMBL" id="CP037452">
    <property type="protein sequence ID" value="QDV52849.1"/>
    <property type="molecule type" value="Genomic_DNA"/>
</dbReference>
<reference evidence="1 2" key="1">
    <citation type="submission" date="2019-03" db="EMBL/GenBank/DDBJ databases">
        <title>Deep-cultivation of Planctomycetes and their phenomic and genomic characterization uncovers novel biology.</title>
        <authorList>
            <person name="Wiegand S."/>
            <person name="Jogler M."/>
            <person name="Boedeker C."/>
            <person name="Pinto D."/>
            <person name="Vollmers J."/>
            <person name="Rivas-Marin E."/>
            <person name="Kohn T."/>
            <person name="Peeters S.H."/>
            <person name="Heuer A."/>
            <person name="Rast P."/>
            <person name="Oberbeckmann S."/>
            <person name="Bunk B."/>
            <person name="Jeske O."/>
            <person name="Meyerdierks A."/>
            <person name="Storesund J.E."/>
            <person name="Kallscheuer N."/>
            <person name="Luecker S."/>
            <person name="Lage O.M."/>
            <person name="Pohl T."/>
            <person name="Merkel B.J."/>
            <person name="Hornburger P."/>
            <person name="Mueller R.-W."/>
            <person name="Bruemmer F."/>
            <person name="Labrenz M."/>
            <person name="Spormann A.M."/>
            <person name="Op den Camp H."/>
            <person name="Overmann J."/>
            <person name="Amann R."/>
            <person name="Jetten M.S.M."/>
            <person name="Mascher T."/>
            <person name="Medema M.H."/>
            <person name="Devos D.P."/>
            <person name="Kaster A.-K."/>
            <person name="Ovreas L."/>
            <person name="Rohde M."/>
            <person name="Galperin M.Y."/>
            <person name="Jogler C."/>
        </authorList>
    </citation>
    <scope>NUCLEOTIDE SEQUENCE [LARGE SCALE GENOMIC DNA]</scope>
    <source>
        <strain evidence="1 2">Enr17</strain>
    </source>
</reference>
<dbReference type="KEGG" id="gfm:Enr17x_49180"/>
<organism evidence="1 2">
    <name type="scientific">Gimesia fumaroli</name>
    <dbReference type="NCBI Taxonomy" id="2527976"/>
    <lineage>
        <taxon>Bacteria</taxon>
        <taxon>Pseudomonadati</taxon>
        <taxon>Planctomycetota</taxon>
        <taxon>Planctomycetia</taxon>
        <taxon>Planctomycetales</taxon>
        <taxon>Planctomycetaceae</taxon>
        <taxon>Gimesia</taxon>
    </lineage>
</organism>
<evidence type="ECO:0000313" key="1">
    <source>
        <dbReference type="EMBL" id="QDV52849.1"/>
    </source>
</evidence>
<dbReference type="Proteomes" id="UP000318313">
    <property type="component" value="Chromosome"/>
</dbReference>
<evidence type="ECO:0000313" key="2">
    <source>
        <dbReference type="Proteomes" id="UP000318313"/>
    </source>
</evidence>
<proteinExistence type="predicted"/>
<accession>A0A518IID9</accession>
<gene>
    <name evidence="1" type="ORF">Enr17x_49180</name>
</gene>